<name>A0ABU1G5I2_9GAMM</name>
<dbReference type="RefSeq" id="WP_309653737.1">
    <property type="nucleotide sequence ID" value="NZ_JARWAK010000015.1"/>
</dbReference>
<dbReference type="InterPro" id="IPR027417">
    <property type="entry name" value="P-loop_NTPase"/>
</dbReference>
<evidence type="ECO:0000259" key="3">
    <source>
        <dbReference type="Pfam" id="PF01926"/>
    </source>
</evidence>
<protein>
    <submittedName>
        <fullName evidence="4">50S ribosome-binding GTPase</fullName>
    </submittedName>
</protein>
<dbReference type="EMBL" id="JARWAK010000015">
    <property type="protein sequence ID" value="MDR5868160.1"/>
    <property type="molecule type" value="Genomic_DNA"/>
</dbReference>
<sequence>MRIQDVPTQLATLDSELSQEVGELLEMPEPESVFTVAAMGLYNAGKSTLLNALADGVEHEHFRTAAARETRRIQRLDLEGYQLLDTPGIDAEAADDAEAFDGILRSDLLLMVHSLLLGELDAQTLDYLGRVSRQSEQPLHERMICVLTHAEGRGGSEALESTIRDQLAEVCGGVPACYPVSNTSYLKGRREGKALLVTKSGIPTLQSEISYRIENLRERLVQLRADKRRQRLKDARELVMERMLEQFEAAEQARETLSHQLHAAETGLAETRRQLREMLAD</sequence>
<dbReference type="PANTHER" id="PTHR42714:SF2">
    <property type="entry name" value="TRNA MODIFICATION GTPASE GTPBP3, MITOCHONDRIAL"/>
    <property type="match status" value="1"/>
</dbReference>
<dbReference type="PANTHER" id="PTHR42714">
    <property type="entry name" value="TRNA MODIFICATION GTPASE GTPBP3"/>
    <property type="match status" value="1"/>
</dbReference>
<feature type="coiled-coil region" evidence="2">
    <location>
        <begin position="213"/>
        <end position="260"/>
    </location>
</feature>
<evidence type="ECO:0000256" key="1">
    <source>
        <dbReference type="ARBA" id="ARBA00022490"/>
    </source>
</evidence>
<dbReference type="Pfam" id="PF01926">
    <property type="entry name" value="MMR_HSR1"/>
    <property type="match status" value="1"/>
</dbReference>
<keyword evidence="2" id="KW-0175">Coiled coil</keyword>
<keyword evidence="5" id="KW-1185">Reference proteome</keyword>
<proteinExistence type="predicted"/>
<feature type="domain" description="G" evidence="3">
    <location>
        <begin position="36"/>
        <end position="129"/>
    </location>
</feature>
<dbReference type="SUPFAM" id="SSF52540">
    <property type="entry name" value="P-loop containing nucleoside triphosphate hydrolases"/>
    <property type="match status" value="1"/>
</dbReference>
<dbReference type="Proteomes" id="UP001264519">
    <property type="component" value="Unassembled WGS sequence"/>
</dbReference>
<evidence type="ECO:0000256" key="2">
    <source>
        <dbReference type="SAM" id="Coils"/>
    </source>
</evidence>
<keyword evidence="1" id="KW-0963">Cytoplasm</keyword>
<dbReference type="InterPro" id="IPR006073">
    <property type="entry name" value="GTP-bd"/>
</dbReference>
<evidence type="ECO:0000313" key="4">
    <source>
        <dbReference type="EMBL" id="MDR5868160.1"/>
    </source>
</evidence>
<gene>
    <name evidence="4" type="ORF">QC818_15345</name>
</gene>
<comment type="caution">
    <text evidence="4">The sequence shown here is derived from an EMBL/GenBank/DDBJ whole genome shotgun (WGS) entry which is preliminary data.</text>
</comment>
<organism evidence="4 5">
    <name type="scientific">Halomonas koreensis</name>
    <dbReference type="NCBI Taxonomy" id="245385"/>
    <lineage>
        <taxon>Bacteria</taxon>
        <taxon>Pseudomonadati</taxon>
        <taxon>Pseudomonadota</taxon>
        <taxon>Gammaproteobacteria</taxon>
        <taxon>Oceanospirillales</taxon>
        <taxon>Halomonadaceae</taxon>
        <taxon>Halomonas</taxon>
    </lineage>
</organism>
<reference evidence="4 5" key="1">
    <citation type="submission" date="2023-04" db="EMBL/GenBank/DDBJ databases">
        <title>A long-awaited taxogenomic arrangement of the family Halomonadaceae.</title>
        <authorList>
            <person name="De La Haba R."/>
            <person name="Chuvochina M."/>
            <person name="Wittouck S."/>
            <person name="Arahal D.R."/>
            <person name="Sanchez-Porro C."/>
            <person name="Hugenholtz P."/>
            <person name="Ventosa A."/>
        </authorList>
    </citation>
    <scope>NUCLEOTIDE SEQUENCE [LARGE SCALE GENOMIC DNA]</scope>
    <source>
        <strain evidence="4 5">DSM 23530</strain>
    </source>
</reference>
<dbReference type="Gene3D" id="3.40.50.300">
    <property type="entry name" value="P-loop containing nucleotide triphosphate hydrolases"/>
    <property type="match status" value="1"/>
</dbReference>
<accession>A0ABU1G5I2</accession>
<evidence type="ECO:0000313" key="5">
    <source>
        <dbReference type="Proteomes" id="UP001264519"/>
    </source>
</evidence>